<dbReference type="InterPro" id="IPR011042">
    <property type="entry name" value="6-blade_b-propeller_TolB-like"/>
</dbReference>
<dbReference type="InterPro" id="IPR016024">
    <property type="entry name" value="ARM-type_fold"/>
</dbReference>
<dbReference type="Gene3D" id="1.25.10.10">
    <property type="entry name" value="Leucine-rich Repeat Variant"/>
    <property type="match status" value="1"/>
</dbReference>
<dbReference type="RefSeq" id="WP_152762408.1">
    <property type="nucleotide sequence ID" value="NZ_WHLY01000002.1"/>
</dbReference>
<dbReference type="Pfam" id="PF23500">
    <property type="entry name" value="DUF7133"/>
    <property type="match status" value="1"/>
</dbReference>
<dbReference type="AlphaFoldDB" id="A0A7C9BLA1"/>
<dbReference type="Gene3D" id="2.120.10.30">
    <property type="entry name" value="TolB, C-terminal domain"/>
    <property type="match status" value="1"/>
</dbReference>
<proteinExistence type="predicted"/>
<evidence type="ECO:0000313" key="2">
    <source>
        <dbReference type="EMBL" id="MPR35395.1"/>
    </source>
</evidence>
<dbReference type="SUPFAM" id="SSF50952">
    <property type="entry name" value="Soluble quinoprotein glucose dehydrogenase"/>
    <property type="match status" value="1"/>
</dbReference>
<dbReference type="SUPFAM" id="SSF48371">
    <property type="entry name" value="ARM repeat"/>
    <property type="match status" value="1"/>
</dbReference>
<reference evidence="2 3" key="1">
    <citation type="submission" date="2019-10" db="EMBL/GenBank/DDBJ databases">
        <title>Draft Genome Sequence of Cytophagaceae sp. SJW1-29.</title>
        <authorList>
            <person name="Choi A."/>
        </authorList>
    </citation>
    <scope>NUCLEOTIDE SEQUENCE [LARGE SCALE GENOMIC DNA]</scope>
    <source>
        <strain evidence="2 3">SJW1-29</strain>
    </source>
</reference>
<sequence length="898" mass="101672">MSYKSVVYKKSVFVLGSILLVVFGSSAFRLSRLPLSQTFPDSLAADTVFVYDSLSEKEKRFPEFAVAGLDVAEGLEATLFASEPTLSNPTSIDVDHRGRVWVCDAYNYRPTIHGDAKTRSKQDRLTGDRILILEDTDGDGKSDLTKVFYQGPELDAPLGICVIGNRVIVSQSPYVWLFTDDDGDDKADRKEIIFRGVSGARHDQGIHSFVFGPDGKFYFNFGGEGKQLLDARGRGFYDKFDQPINFHNYRKGMVFRCDQDFKNLEVLGDNFRNGLEVAVDSYGTVWQSDHDEDGNESVRINYVMENGNFGYTDEMTGTTWRVNRTNLEEDIARRHWHQNDPGVVPDVLHTGSGAPAGMAIYEGQLLPRKYWDQIIHADAGPNVVRAYPIENDGAGYKANMLEMVKGTRDTWFRPSDVCVAPDGSLIVSDWYDPGEGEIGITDLNRGRIYRIAPPKVPYRAPKYDLTSPQEATDALQNPNLATRYLAWNALVKMSFKAEPPLGELLHRYNANPRLRARALWVLNNIEGVSNRHLENSFRNINPNLRITALRAVRQRNADPTEYIKLLTTDRDPQVRRECALAIYRNHTYEALDVWLQLVEQYEGNDRWYLEALGIGGYKQWDRLFRAWLTKVGDPLKTPANRDIVWRARTKYTIPYLAKLAADPEVPLKDRLRYFRAFDFNPTGYDKSTALLGLTQKKVPDHVEVSKLALYHLGKDFIQDSYWGKIALVKLLDETYGTQNYIELVARYEPVFENERLFKLATDRPDTDIGRDAGRQLLRQAPNAYIWNKLETSNDEKQLALLASIRAVGSQNSLTILASAAAGTSLPHAVRLRAARYLGGSWEGEEFVLKLLKENRLHGEIKAAAIDGISHAYRKEIREEADRYLDFSRGGGVGSKVLE</sequence>
<dbReference type="PANTHER" id="PTHR33546:SF1">
    <property type="entry name" value="LARGE, MULTIFUNCTIONAL SECRETED PROTEIN"/>
    <property type="match status" value="1"/>
</dbReference>
<evidence type="ECO:0000313" key="3">
    <source>
        <dbReference type="Proteomes" id="UP000479293"/>
    </source>
</evidence>
<dbReference type="EMBL" id="WHLY01000002">
    <property type="protein sequence ID" value="MPR35395.1"/>
    <property type="molecule type" value="Genomic_DNA"/>
</dbReference>
<dbReference type="InterPro" id="IPR011989">
    <property type="entry name" value="ARM-like"/>
</dbReference>
<keyword evidence="3" id="KW-1185">Reference proteome</keyword>
<evidence type="ECO:0000259" key="1">
    <source>
        <dbReference type="Pfam" id="PF23500"/>
    </source>
</evidence>
<name>A0A7C9BLA1_9BACT</name>
<feature type="domain" description="DUF7133" evidence="1">
    <location>
        <begin position="62"/>
        <end position="432"/>
    </location>
</feature>
<comment type="caution">
    <text evidence="2">The sequence shown here is derived from an EMBL/GenBank/DDBJ whole genome shotgun (WGS) entry which is preliminary data.</text>
</comment>
<dbReference type="PANTHER" id="PTHR33546">
    <property type="entry name" value="LARGE, MULTIFUNCTIONAL SECRETED PROTEIN-RELATED"/>
    <property type="match status" value="1"/>
</dbReference>
<gene>
    <name evidence="2" type="ORF">GBK04_19065</name>
</gene>
<dbReference type="NCBIfam" id="TIGR02604">
    <property type="entry name" value="Piru_Ver_Nterm"/>
    <property type="match status" value="1"/>
</dbReference>
<accession>A0A7C9BLA1</accession>
<dbReference type="InterPro" id="IPR055557">
    <property type="entry name" value="DUF7133"/>
</dbReference>
<dbReference type="Proteomes" id="UP000479293">
    <property type="component" value="Unassembled WGS sequence"/>
</dbReference>
<protein>
    <submittedName>
        <fullName evidence="2">Dehydrogenase</fullName>
    </submittedName>
</protein>
<dbReference type="InterPro" id="IPR011041">
    <property type="entry name" value="Quinoprot_gluc/sorb_DH_b-prop"/>
</dbReference>
<organism evidence="2 3">
    <name type="scientific">Salmonirosea aquatica</name>
    <dbReference type="NCBI Taxonomy" id="2654236"/>
    <lineage>
        <taxon>Bacteria</taxon>
        <taxon>Pseudomonadati</taxon>
        <taxon>Bacteroidota</taxon>
        <taxon>Cytophagia</taxon>
        <taxon>Cytophagales</taxon>
        <taxon>Spirosomataceae</taxon>
        <taxon>Salmonirosea</taxon>
    </lineage>
</organism>
<dbReference type="InterPro" id="IPR013428">
    <property type="entry name" value="Membrane-bound_put_N"/>
</dbReference>